<evidence type="ECO:0000313" key="3">
    <source>
        <dbReference type="Proteomes" id="UP000277928"/>
    </source>
</evidence>
<evidence type="ECO:0000256" key="1">
    <source>
        <dbReference type="SAM" id="MobiDB-lite"/>
    </source>
</evidence>
<name>A0A3P6SF03_LITSI</name>
<proteinExistence type="predicted"/>
<accession>A0A3P6SF03</accession>
<dbReference type="AlphaFoldDB" id="A0A3P6SF03"/>
<organism evidence="2 3">
    <name type="scientific">Litomosoides sigmodontis</name>
    <name type="common">Filarial nematode worm</name>
    <dbReference type="NCBI Taxonomy" id="42156"/>
    <lineage>
        <taxon>Eukaryota</taxon>
        <taxon>Metazoa</taxon>
        <taxon>Ecdysozoa</taxon>
        <taxon>Nematoda</taxon>
        <taxon>Chromadorea</taxon>
        <taxon>Rhabditida</taxon>
        <taxon>Spirurina</taxon>
        <taxon>Spiruromorpha</taxon>
        <taxon>Filarioidea</taxon>
        <taxon>Onchocercidae</taxon>
        <taxon>Litomosoides</taxon>
    </lineage>
</organism>
<protein>
    <submittedName>
        <fullName evidence="2">Uncharacterized protein</fullName>
    </submittedName>
</protein>
<reference evidence="2 3" key="1">
    <citation type="submission" date="2018-08" db="EMBL/GenBank/DDBJ databases">
        <authorList>
            <person name="Laetsch R D."/>
            <person name="Stevens L."/>
            <person name="Kumar S."/>
            <person name="Blaxter L. M."/>
        </authorList>
    </citation>
    <scope>NUCLEOTIDE SEQUENCE [LARGE SCALE GENOMIC DNA]</scope>
</reference>
<sequence>MTGMKKTSYVPNKNNLHLSLAGPNVMTESSPAQPMPPTPEAPQLLNAQATHSSDSTASASCLQARQAKELREFFTRSLTCVSTSDRLFYVFLSQPPCQTSA</sequence>
<keyword evidence="3" id="KW-1185">Reference proteome</keyword>
<dbReference type="Proteomes" id="UP000277928">
    <property type="component" value="Unassembled WGS sequence"/>
</dbReference>
<dbReference type="EMBL" id="UYRX01000085">
    <property type="protein sequence ID" value="VDK73206.1"/>
    <property type="molecule type" value="Genomic_DNA"/>
</dbReference>
<feature type="compositionally biased region" description="Low complexity" evidence="1">
    <location>
        <begin position="41"/>
        <end position="57"/>
    </location>
</feature>
<gene>
    <name evidence="2" type="ORF">NLS_LOCUS2029</name>
</gene>
<evidence type="ECO:0000313" key="2">
    <source>
        <dbReference type="EMBL" id="VDK73206.1"/>
    </source>
</evidence>
<feature type="region of interest" description="Disordered" evidence="1">
    <location>
        <begin position="1"/>
        <end position="57"/>
    </location>
</feature>